<dbReference type="InParanoid" id="A0A068TWH0"/>
<feature type="compositionally biased region" description="Polar residues" evidence="2">
    <location>
        <begin position="345"/>
        <end position="358"/>
    </location>
</feature>
<dbReference type="GO" id="GO:0006979">
    <property type="term" value="P:response to oxidative stress"/>
    <property type="evidence" value="ECO:0007669"/>
    <property type="project" value="EnsemblPlants"/>
</dbReference>
<feature type="region of interest" description="Disordered" evidence="2">
    <location>
        <begin position="381"/>
        <end position="441"/>
    </location>
</feature>
<dbReference type="Gene3D" id="1.20.1260.60">
    <property type="entry name" value="Vacuolar protein sorting-associated protein Ist1"/>
    <property type="match status" value="1"/>
</dbReference>
<sequence length="485" mass="55009">MGKRLDALFGRSLKTNKLQANIKLGISRLPVLKNQRQARCTVARSDVLQFLSLGQHERALLRVEQVIKEQNMLDVYVIIERYCHQLTERINLIEHERVCPEELKETVSGLIYAASRCGDFPELQEIRAIFTSRFGKEFVARAVELRNNCGVNPQMIQKLSTRMPSLENRMMVLKEIATENNIVLQIEEVEVEISKAQMETDTKQGQPKPKTPTHSGHLGSVEGCSDSMEVRNKYKDVAAAAQAAFESAAYAAAAARAAVELSRSDSHDPDDLNSTKLQPRVMSRTRQSFKSNSQTGEEKEIDEGKVGMAFEKIHPAQHCSSESEDEKIIPENFKQRKNEGEIKRSLSTSSSESFDNNFSGTRTYCDDELLMKLEEKEIVFDESDDETKEKSRTFLSRTKDSGLEDKQTSQRKKTPDSEQRYSIKGDINEDDFGLPSSPAHKHFSLRSHAGLKKEKATEKFISSRADHLNMEKRPISVRTKRTYGR</sequence>
<dbReference type="PhylomeDB" id="A0A068TWH0"/>
<gene>
    <name evidence="3" type="ORF">GSCOC_T00032591001</name>
</gene>
<evidence type="ECO:0000313" key="3">
    <source>
        <dbReference type="EMBL" id="CDP00601.1"/>
    </source>
</evidence>
<feature type="compositionally biased region" description="Basic and acidic residues" evidence="2">
    <location>
        <begin position="326"/>
        <end position="344"/>
    </location>
</feature>
<feature type="region of interest" description="Disordered" evidence="2">
    <location>
        <begin position="315"/>
        <end position="358"/>
    </location>
</feature>
<dbReference type="OMA" id="MVEGYCL"/>
<dbReference type="OrthoDB" id="29853at2759"/>
<proteinExistence type="inferred from homology"/>
<dbReference type="STRING" id="49390.A0A068TWH0"/>
<feature type="compositionally biased region" description="Polar residues" evidence="2">
    <location>
        <begin position="284"/>
        <end position="295"/>
    </location>
</feature>
<dbReference type="Gramene" id="CDP00601">
    <property type="protein sequence ID" value="CDP00601"/>
    <property type="gene ID" value="GSCOC_T00032591001"/>
</dbReference>
<dbReference type="Proteomes" id="UP000295252">
    <property type="component" value="Chromosome III"/>
</dbReference>
<evidence type="ECO:0000313" key="4">
    <source>
        <dbReference type="Proteomes" id="UP000295252"/>
    </source>
</evidence>
<feature type="compositionally biased region" description="Basic and acidic residues" evidence="2">
    <location>
        <begin position="387"/>
        <end position="427"/>
    </location>
</feature>
<keyword evidence="4" id="KW-1185">Reference proteome</keyword>
<dbReference type="FunCoup" id="A0A068TWH0">
    <property type="interactions" value="615"/>
</dbReference>
<feature type="region of interest" description="Disordered" evidence="2">
    <location>
        <begin position="261"/>
        <end position="302"/>
    </location>
</feature>
<dbReference type="FunFam" id="1.20.1260.60:FF:000002">
    <property type="entry name" value="Vacuolar protein sorting-associated protein IST1"/>
    <property type="match status" value="1"/>
</dbReference>
<dbReference type="AlphaFoldDB" id="A0A068TWH0"/>
<dbReference type="PANTHER" id="PTHR12161:SF16">
    <property type="entry name" value="REGULATOR OF VPS4 ACTIVITY IN THE MVB PATHWAY PROTEIN"/>
    <property type="match status" value="1"/>
</dbReference>
<dbReference type="InterPro" id="IPR042277">
    <property type="entry name" value="IST1-like"/>
</dbReference>
<reference evidence="4" key="1">
    <citation type="journal article" date="2014" name="Science">
        <title>The coffee genome provides insight into the convergent evolution of caffeine biosynthesis.</title>
        <authorList>
            <person name="Denoeud F."/>
            <person name="Carretero-Paulet L."/>
            <person name="Dereeper A."/>
            <person name="Droc G."/>
            <person name="Guyot R."/>
            <person name="Pietrella M."/>
            <person name="Zheng C."/>
            <person name="Alberti A."/>
            <person name="Anthony F."/>
            <person name="Aprea G."/>
            <person name="Aury J.M."/>
            <person name="Bento P."/>
            <person name="Bernard M."/>
            <person name="Bocs S."/>
            <person name="Campa C."/>
            <person name="Cenci A."/>
            <person name="Combes M.C."/>
            <person name="Crouzillat D."/>
            <person name="Da Silva C."/>
            <person name="Daddiego L."/>
            <person name="De Bellis F."/>
            <person name="Dussert S."/>
            <person name="Garsmeur O."/>
            <person name="Gayraud T."/>
            <person name="Guignon V."/>
            <person name="Jahn K."/>
            <person name="Jamilloux V."/>
            <person name="Joet T."/>
            <person name="Labadie K."/>
            <person name="Lan T."/>
            <person name="Leclercq J."/>
            <person name="Lepelley M."/>
            <person name="Leroy T."/>
            <person name="Li L.T."/>
            <person name="Librado P."/>
            <person name="Lopez L."/>
            <person name="Munoz A."/>
            <person name="Noel B."/>
            <person name="Pallavicini A."/>
            <person name="Perrotta G."/>
            <person name="Poncet V."/>
            <person name="Pot D."/>
            <person name="Priyono X."/>
            <person name="Rigoreau M."/>
            <person name="Rouard M."/>
            <person name="Rozas J."/>
            <person name="Tranchant-Dubreuil C."/>
            <person name="VanBuren R."/>
            <person name="Zhang Q."/>
            <person name="Andrade A.C."/>
            <person name="Argout X."/>
            <person name="Bertrand B."/>
            <person name="de Kochko A."/>
            <person name="Graziosi G."/>
            <person name="Henry R.J."/>
            <person name="Jayarama X."/>
            <person name="Ming R."/>
            <person name="Nagai C."/>
            <person name="Rounsley S."/>
            <person name="Sankoff D."/>
            <person name="Giuliano G."/>
            <person name="Albert V.A."/>
            <person name="Wincker P."/>
            <person name="Lashermes P."/>
        </authorList>
    </citation>
    <scope>NUCLEOTIDE SEQUENCE [LARGE SCALE GENOMIC DNA]</scope>
    <source>
        <strain evidence="4">cv. DH200-94</strain>
    </source>
</reference>
<dbReference type="InterPro" id="IPR005061">
    <property type="entry name" value="Ist1"/>
</dbReference>
<organism evidence="3 4">
    <name type="scientific">Coffea canephora</name>
    <name type="common">Robusta coffee</name>
    <dbReference type="NCBI Taxonomy" id="49390"/>
    <lineage>
        <taxon>Eukaryota</taxon>
        <taxon>Viridiplantae</taxon>
        <taxon>Streptophyta</taxon>
        <taxon>Embryophyta</taxon>
        <taxon>Tracheophyta</taxon>
        <taxon>Spermatophyta</taxon>
        <taxon>Magnoliopsida</taxon>
        <taxon>eudicotyledons</taxon>
        <taxon>Gunneridae</taxon>
        <taxon>Pentapetalae</taxon>
        <taxon>asterids</taxon>
        <taxon>lamiids</taxon>
        <taxon>Gentianales</taxon>
        <taxon>Rubiaceae</taxon>
        <taxon>Ixoroideae</taxon>
        <taxon>Gardenieae complex</taxon>
        <taxon>Bertiereae - Coffeeae clade</taxon>
        <taxon>Coffeeae</taxon>
        <taxon>Coffea</taxon>
    </lineage>
</organism>
<accession>A0A068TWH0</accession>
<evidence type="ECO:0000256" key="1">
    <source>
        <dbReference type="ARBA" id="ARBA00005536"/>
    </source>
</evidence>
<dbReference type="EMBL" id="HG739089">
    <property type="protein sequence ID" value="CDP00601.1"/>
    <property type="molecule type" value="Genomic_DNA"/>
</dbReference>
<dbReference type="Pfam" id="PF03398">
    <property type="entry name" value="Ist1"/>
    <property type="match status" value="1"/>
</dbReference>
<feature type="region of interest" description="Disordered" evidence="2">
    <location>
        <begin position="197"/>
        <end position="222"/>
    </location>
</feature>
<dbReference type="GO" id="GO:0015031">
    <property type="term" value="P:protein transport"/>
    <property type="evidence" value="ECO:0007669"/>
    <property type="project" value="InterPro"/>
</dbReference>
<evidence type="ECO:0000256" key="2">
    <source>
        <dbReference type="SAM" id="MobiDB-lite"/>
    </source>
</evidence>
<comment type="similarity">
    <text evidence="1">Belongs to the IST1 family.</text>
</comment>
<protein>
    <submittedName>
        <fullName evidence="3">Uncharacterized protein</fullName>
    </submittedName>
</protein>
<name>A0A068TWH0_COFCA</name>
<dbReference type="PANTHER" id="PTHR12161">
    <property type="entry name" value="IST1 FAMILY MEMBER"/>
    <property type="match status" value="1"/>
</dbReference>